<keyword evidence="2" id="KW-0732">Signal</keyword>
<evidence type="ECO:0000256" key="2">
    <source>
        <dbReference type="SAM" id="SignalP"/>
    </source>
</evidence>
<feature type="region of interest" description="Disordered" evidence="1">
    <location>
        <begin position="297"/>
        <end position="319"/>
    </location>
</feature>
<evidence type="ECO:0000259" key="3">
    <source>
        <dbReference type="Pfam" id="PF09353"/>
    </source>
</evidence>
<organism evidence="4">
    <name type="scientific">Alexandrium monilatum</name>
    <dbReference type="NCBI Taxonomy" id="311494"/>
    <lineage>
        <taxon>Eukaryota</taxon>
        <taxon>Sar</taxon>
        <taxon>Alveolata</taxon>
        <taxon>Dinophyceae</taxon>
        <taxon>Gonyaulacales</taxon>
        <taxon>Pyrocystaceae</taxon>
        <taxon>Alexandrium</taxon>
    </lineage>
</organism>
<feature type="domain" description="DUF1995" evidence="3">
    <location>
        <begin position="75"/>
        <end position="314"/>
    </location>
</feature>
<feature type="signal peptide" evidence="2">
    <location>
        <begin position="1"/>
        <end position="24"/>
    </location>
</feature>
<name>A0A7S4PRX1_9DINO</name>
<evidence type="ECO:0000313" key="4">
    <source>
        <dbReference type="EMBL" id="CAE4560708.1"/>
    </source>
</evidence>
<protein>
    <recommendedName>
        <fullName evidence="3">DUF1995 domain-containing protein</fullName>
    </recommendedName>
</protein>
<proteinExistence type="predicted"/>
<dbReference type="InterPro" id="IPR018962">
    <property type="entry name" value="DUF1995"/>
</dbReference>
<accession>A0A7S4PRX1</accession>
<reference evidence="4" key="1">
    <citation type="submission" date="2021-01" db="EMBL/GenBank/DDBJ databases">
        <authorList>
            <person name="Corre E."/>
            <person name="Pelletier E."/>
            <person name="Niang G."/>
            <person name="Scheremetjew M."/>
            <person name="Finn R."/>
            <person name="Kale V."/>
            <person name="Holt S."/>
            <person name="Cochrane G."/>
            <person name="Meng A."/>
            <person name="Brown T."/>
            <person name="Cohen L."/>
        </authorList>
    </citation>
    <scope>NUCLEOTIDE SEQUENCE</scope>
    <source>
        <strain evidence="4">CCMP3105</strain>
    </source>
</reference>
<gene>
    <name evidence="4" type="ORF">AMON00008_LOCUS327</name>
</gene>
<feature type="chain" id="PRO_5030789652" description="DUF1995 domain-containing protein" evidence="2">
    <location>
        <begin position="25"/>
        <end position="319"/>
    </location>
</feature>
<dbReference type="Pfam" id="PF09353">
    <property type="entry name" value="DUF1995"/>
    <property type="match status" value="1"/>
</dbReference>
<evidence type="ECO:0000256" key="1">
    <source>
        <dbReference type="SAM" id="MobiDB-lite"/>
    </source>
</evidence>
<dbReference type="AlphaFoldDB" id="A0A7S4PRX1"/>
<sequence length="319" mass="34892">MAPPRGRAGALWRAAAMLLGFALTYSPGRPPWLLAACSGRLPAAGRRVAVPGSRLTRTAAPWDALFGNREPVELPSTMEKLNEELQSSMMTSVEKALPRIDMELPPGLRIGIETQPGKVAPRREAPTLAERMRGDRELAAGFAMLFAGLKNSKSLCVAFRNPKLANLAKRNWGDMGGVRIISLPNPKQAFGEARSIQDRARRPFLIAVAPSREQLLKLRELDEERGGKFCLILLNAGLRGLAEPDELRDELAAASNPAFHVRFAGPKGQDLVYHRLGLPWVVARRKAAEGGDAGEFEFEEVSRSDNEPSYQEVEAALAR</sequence>
<dbReference type="EMBL" id="HBNR01000424">
    <property type="protein sequence ID" value="CAE4560708.1"/>
    <property type="molecule type" value="Transcribed_RNA"/>
</dbReference>